<dbReference type="GO" id="GO:0005576">
    <property type="term" value="C:extracellular region"/>
    <property type="evidence" value="ECO:0007669"/>
    <property type="project" value="UniProtKB-SubCell"/>
</dbReference>
<dbReference type="GO" id="GO:0016323">
    <property type="term" value="C:basolateral plasma membrane"/>
    <property type="evidence" value="ECO:0007669"/>
    <property type="project" value="TreeGrafter"/>
</dbReference>
<evidence type="ECO:0000256" key="3">
    <source>
        <dbReference type="ARBA" id="ARBA00004613"/>
    </source>
</evidence>
<evidence type="ECO:0000256" key="24">
    <source>
        <dbReference type="PROSITE-ProRule" id="PRU00323"/>
    </source>
</evidence>
<dbReference type="Ensembl" id="ENSCCRT00010089917.1">
    <property type="protein sequence ID" value="ENSCCRP00010081032.1"/>
    <property type="gene ID" value="ENSCCRG00010035430.1"/>
</dbReference>
<dbReference type="GO" id="GO:0006954">
    <property type="term" value="P:inflammatory response"/>
    <property type="evidence" value="ECO:0007669"/>
    <property type="project" value="TreeGrafter"/>
</dbReference>
<dbReference type="InterPro" id="IPR043210">
    <property type="entry name" value="CD44_antigen-like"/>
</dbReference>
<keyword evidence="15" id="KW-0675">Receptor</keyword>
<keyword evidence="5" id="KW-1003">Cell membrane</keyword>
<feature type="disulfide bond" evidence="24">
    <location>
        <begin position="77"/>
        <end position="98"/>
    </location>
</feature>
<keyword evidence="7" id="KW-0597">Phosphoprotein</keyword>
<proteinExistence type="predicted"/>
<accession>A0A8C1MUB1</accession>
<evidence type="ECO:0000256" key="26">
    <source>
        <dbReference type="SAM" id="Phobius"/>
    </source>
</evidence>
<dbReference type="GO" id="GO:0035692">
    <property type="term" value="C:macrophage migration inhibitory factor receptor complex"/>
    <property type="evidence" value="ECO:0007669"/>
    <property type="project" value="TreeGrafter"/>
</dbReference>
<evidence type="ECO:0000256" key="1">
    <source>
        <dbReference type="ARBA" id="ARBA00004105"/>
    </source>
</evidence>
<evidence type="ECO:0000256" key="23">
    <source>
        <dbReference type="ARBA" id="ARBA00032917"/>
    </source>
</evidence>
<protein>
    <recommendedName>
        <fullName evidence="4">CD44 antigen</fullName>
    </recommendedName>
    <alternativeName>
        <fullName evidence="22">GP90 lymphocyte homing/adhesion receptor</fullName>
    </alternativeName>
    <alternativeName>
        <fullName evidence="21">HUTCH-I</fullName>
    </alternativeName>
    <alternativeName>
        <fullName evidence="23">Hermes antigen</fullName>
    </alternativeName>
    <alternativeName>
        <fullName evidence="20">Hyaluronate receptor</fullName>
    </alternativeName>
    <alternativeName>
        <fullName evidence="18">Phagocytic glycoprotein 1</fullName>
    </alternativeName>
    <alternativeName>
        <fullName evidence="19">Phagocytic glycoprotein I</fullName>
    </alternativeName>
</protein>
<evidence type="ECO:0000256" key="7">
    <source>
        <dbReference type="ARBA" id="ARBA00022553"/>
    </source>
</evidence>
<comment type="caution">
    <text evidence="24">Lacks conserved residue(s) required for the propagation of feature annotation.</text>
</comment>
<evidence type="ECO:0000313" key="29">
    <source>
        <dbReference type="Ensembl" id="ENSCCRP00010081032.1"/>
    </source>
</evidence>
<evidence type="ECO:0000256" key="25">
    <source>
        <dbReference type="SAM" id="MobiDB-lite"/>
    </source>
</evidence>
<feature type="transmembrane region" description="Helical" evidence="26">
    <location>
        <begin position="251"/>
        <end position="272"/>
    </location>
</feature>
<dbReference type="GO" id="GO:0007155">
    <property type="term" value="P:cell adhesion"/>
    <property type="evidence" value="ECO:0007669"/>
    <property type="project" value="UniProtKB-KW"/>
</dbReference>
<evidence type="ECO:0000256" key="18">
    <source>
        <dbReference type="ARBA" id="ARBA00029917"/>
    </source>
</evidence>
<evidence type="ECO:0000256" key="21">
    <source>
        <dbReference type="ARBA" id="ARBA00031823"/>
    </source>
</evidence>
<evidence type="ECO:0000256" key="13">
    <source>
        <dbReference type="ARBA" id="ARBA00023136"/>
    </source>
</evidence>
<dbReference type="GO" id="GO:0005902">
    <property type="term" value="C:microvillus"/>
    <property type="evidence" value="ECO:0007669"/>
    <property type="project" value="UniProtKB-SubCell"/>
</dbReference>
<dbReference type="GO" id="GO:0048731">
    <property type="term" value="P:system development"/>
    <property type="evidence" value="ECO:0007669"/>
    <property type="project" value="UniProtKB-ARBA"/>
</dbReference>
<dbReference type="SUPFAM" id="SSF56436">
    <property type="entry name" value="C-type lectin-like"/>
    <property type="match status" value="1"/>
</dbReference>
<evidence type="ECO:0000259" key="28">
    <source>
        <dbReference type="PROSITE" id="PS50963"/>
    </source>
</evidence>
<keyword evidence="6" id="KW-0964">Secreted</keyword>
<dbReference type="PANTHER" id="PTHR10225:SF6">
    <property type="entry name" value="CD44 ANTIGEN"/>
    <property type="match status" value="1"/>
</dbReference>
<evidence type="ECO:0000256" key="5">
    <source>
        <dbReference type="ARBA" id="ARBA00022475"/>
    </source>
</evidence>
<evidence type="ECO:0000256" key="17">
    <source>
        <dbReference type="ARBA" id="ARBA00023273"/>
    </source>
</evidence>
<name>A0A8C1MUB1_CYPCA</name>
<evidence type="ECO:0000256" key="8">
    <source>
        <dbReference type="ARBA" id="ARBA00022692"/>
    </source>
</evidence>
<keyword evidence="9 27" id="KW-0732">Signal</keyword>
<dbReference type="GO" id="GO:0009653">
    <property type="term" value="P:anatomical structure morphogenesis"/>
    <property type="evidence" value="ECO:0007669"/>
    <property type="project" value="UniProtKB-ARBA"/>
</dbReference>
<keyword evidence="14 24" id="KW-1015">Disulfide bond</keyword>
<evidence type="ECO:0000256" key="4">
    <source>
        <dbReference type="ARBA" id="ARBA00020474"/>
    </source>
</evidence>
<evidence type="ECO:0000256" key="27">
    <source>
        <dbReference type="SAM" id="SignalP"/>
    </source>
</evidence>
<dbReference type="PRINTS" id="PR00658">
    <property type="entry name" value="CD44"/>
</dbReference>
<feature type="domain" description="Link" evidence="28">
    <location>
        <begin position="32"/>
        <end position="121"/>
    </location>
</feature>
<dbReference type="InterPro" id="IPR016187">
    <property type="entry name" value="CTDL_fold"/>
</dbReference>
<evidence type="ECO:0000256" key="9">
    <source>
        <dbReference type="ARBA" id="ARBA00022729"/>
    </source>
</evidence>
<feature type="compositionally biased region" description="Low complexity" evidence="25">
    <location>
        <begin position="165"/>
        <end position="177"/>
    </location>
</feature>
<keyword evidence="16" id="KW-0325">Glycoprotein</keyword>
<organism evidence="29 30">
    <name type="scientific">Cyprinus carpio</name>
    <name type="common">Common carp</name>
    <dbReference type="NCBI Taxonomy" id="7962"/>
    <lineage>
        <taxon>Eukaryota</taxon>
        <taxon>Metazoa</taxon>
        <taxon>Chordata</taxon>
        <taxon>Craniata</taxon>
        <taxon>Vertebrata</taxon>
        <taxon>Euteleostomi</taxon>
        <taxon>Actinopterygii</taxon>
        <taxon>Neopterygii</taxon>
        <taxon>Teleostei</taxon>
        <taxon>Ostariophysi</taxon>
        <taxon>Cypriniformes</taxon>
        <taxon>Cyprinidae</taxon>
        <taxon>Cyprininae</taxon>
        <taxon>Cyprinus</taxon>
    </lineage>
</organism>
<dbReference type="InterPro" id="IPR001231">
    <property type="entry name" value="CD44_antigen"/>
</dbReference>
<keyword evidence="17" id="KW-0966">Cell projection</keyword>
<evidence type="ECO:0000256" key="15">
    <source>
        <dbReference type="ARBA" id="ARBA00023170"/>
    </source>
</evidence>
<feature type="chain" id="PRO_5034163196" description="CD44 antigen" evidence="27">
    <location>
        <begin position="19"/>
        <end position="329"/>
    </location>
</feature>
<dbReference type="GO" id="GO:0009986">
    <property type="term" value="C:cell surface"/>
    <property type="evidence" value="ECO:0007669"/>
    <property type="project" value="UniProtKB-ARBA"/>
</dbReference>
<comment type="subcellular location">
    <subcellularLocation>
        <location evidence="2">Cell membrane</location>
        <topology evidence="2">Single-pass type I membrane protein</topology>
    </subcellularLocation>
    <subcellularLocation>
        <location evidence="1">Cell projection</location>
        <location evidence="1">Microvillus</location>
    </subcellularLocation>
    <subcellularLocation>
        <location evidence="3">Secreted</location>
    </subcellularLocation>
</comment>
<evidence type="ECO:0000256" key="19">
    <source>
        <dbReference type="ARBA" id="ARBA00029928"/>
    </source>
</evidence>
<dbReference type="GO" id="GO:0004896">
    <property type="term" value="F:cytokine receptor activity"/>
    <property type="evidence" value="ECO:0007669"/>
    <property type="project" value="TreeGrafter"/>
</dbReference>
<evidence type="ECO:0000256" key="2">
    <source>
        <dbReference type="ARBA" id="ARBA00004251"/>
    </source>
</evidence>
<keyword evidence="30" id="KW-1185">Reference proteome</keyword>
<evidence type="ECO:0000256" key="16">
    <source>
        <dbReference type="ARBA" id="ARBA00023180"/>
    </source>
</evidence>
<keyword evidence="11" id="KW-0654">Proteoglycan</keyword>
<keyword evidence="10" id="KW-0130">Cell adhesion</keyword>
<dbReference type="GO" id="GO:0070374">
    <property type="term" value="P:positive regulation of ERK1 and ERK2 cascade"/>
    <property type="evidence" value="ECO:0007669"/>
    <property type="project" value="TreeGrafter"/>
</dbReference>
<evidence type="ECO:0000313" key="30">
    <source>
        <dbReference type="Proteomes" id="UP000694427"/>
    </source>
</evidence>
<evidence type="ECO:0000256" key="20">
    <source>
        <dbReference type="ARBA" id="ARBA00031179"/>
    </source>
</evidence>
<reference evidence="29" key="2">
    <citation type="submission" date="2025-09" db="UniProtKB">
        <authorList>
            <consortium name="Ensembl"/>
        </authorList>
    </citation>
    <scope>IDENTIFICATION</scope>
</reference>
<dbReference type="InterPro" id="IPR016186">
    <property type="entry name" value="C-type_lectin-like/link_sf"/>
</dbReference>
<feature type="region of interest" description="Disordered" evidence="25">
    <location>
        <begin position="133"/>
        <end position="238"/>
    </location>
</feature>
<dbReference type="GO" id="GO:0042981">
    <property type="term" value="P:regulation of apoptotic process"/>
    <property type="evidence" value="ECO:0007669"/>
    <property type="project" value="UniProtKB-ARBA"/>
</dbReference>
<dbReference type="PRINTS" id="PR01265">
    <property type="entry name" value="LINKMODULE"/>
</dbReference>
<reference evidence="29" key="1">
    <citation type="submission" date="2025-08" db="UniProtKB">
        <authorList>
            <consortium name="Ensembl"/>
        </authorList>
    </citation>
    <scope>IDENTIFICATION</scope>
</reference>
<evidence type="ECO:0000256" key="12">
    <source>
        <dbReference type="ARBA" id="ARBA00022989"/>
    </source>
</evidence>
<dbReference type="PROSITE" id="PS50963">
    <property type="entry name" value="LINK_2"/>
    <property type="match status" value="1"/>
</dbReference>
<feature type="signal peptide" evidence="27">
    <location>
        <begin position="1"/>
        <end position="18"/>
    </location>
</feature>
<keyword evidence="12 26" id="KW-1133">Transmembrane helix</keyword>
<evidence type="ECO:0000256" key="14">
    <source>
        <dbReference type="ARBA" id="ARBA00023157"/>
    </source>
</evidence>
<dbReference type="Pfam" id="PF00193">
    <property type="entry name" value="Xlink"/>
    <property type="match status" value="1"/>
</dbReference>
<dbReference type="AlphaFoldDB" id="A0A8C1MUB1"/>
<evidence type="ECO:0000256" key="11">
    <source>
        <dbReference type="ARBA" id="ARBA00022974"/>
    </source>
</evidence>
<feature type="compositionally biased region" description="Polar residues" evidence="25">
    <location>
        <begin position="183"/>
        <end position="194"/>
    </location>
</feature>
<dbReference type="Proteomes" id="UP000694427">
    <property type="component" value="Unplaced"/>
</dbReference>
<evidence type="ECO:0000256" key="10">
    <source>
        <dbReference type="ARBA" id="ARBA00022889"/>
    </source>
</evidence>
<keyword evidence="13 26" id="KW-0472">Membrane</keyword>
<dbReference type="SMART" id="SM00445">
    <property type="entry name" value="LINK"/>
    <property type="match status" value="1"/>
</dbReference>
<dbReference type="PANTHER" id="PTHR10225">
    <property type="entry name" value="HYALURONAN RECEPTOR"/>
    <property type="match status" value="1"/>
</dbReference>
<evidence type="ECO:0000256" key="22">
    <source>
        <dbReference type="ARBA" id="ARBA00032514"/>
    </source>
</evidence>
<dbReference type="GO" id="GO:0005540">
    <property type="term" value="F:hyaluronic acid binding"/>
    <property type="evidence" value="ECO:0007669"/>
    <property type="project" value="InterPro"/>
</dbReference>
<dbReference type="InterPro" id="IPR000538">
    <property type="entry name" value="Link_dom"/>
</dbReference>
<evidence type="ECO:0000256" key="6">
    <source>
        <dbReference type="ARBA" id="ARBA00022525"/>
    </source>
</evidence>
<sequence>MWIMLLGLASGLLVSSRSEDTTVRSRSCSYVGVFHVEGSKRYSLTFEMAERLCEQLSSSLANLEQVEKAYAKGLQTCRYGWINSTEVVIVRQKPNQICAGNQIGIIRKSAEGKKFDAYCFDAKDTSEKNCAALLDPESSNKTDGDSAVTEVPTHRPNAGEEDSENSTSEVTSVSESSTPDHLMQTSPSQGPVEQNHTDQTDDQTNRYTRKESTTSHPNPDTTGLGVTPKETATSKAVTPVHATTNNESIDWLIILLIILAVFFILLVCVMVANRKRWCGKKQTLIITKESKSEENAAAASLIKEQEMVKLVNTEKIGEDLECISISPEK</sequence>
<dbReference type="Gene3D" id="3.10.100.10">
    <property type="entry name" value="Mannose-Binding Protein A, subunit A"/>
    <property type="match status" value="1"/>
</dbReference>
<keyword evidence="8 26" id="KW-0812">Transmembrane</keyword>
<dbReference type="FunFam" id="3.10.100.10:FF:000004">
    <property type="entry name" value="CD44 antigen isoform X2"/>
    <property type="match status" value="1"/>
</dbReference>